<organism evidence="4">
    <name type="scientific">marine metagenome</name>
    <dbReference type="NCBI Taxonomy" id="408172"/>
    <lineage>
        <taxon>unclassified sequences</taxon>
        <taxon>metagenomes</taxon>
        <taxon>ecological metagenomes</taxon>
    </lineage>
</organism>
<dbReference type="GO" id="GO:0001522">
    <property type="term" value="P:pseudouridine synthesis"/>
    <property type="evidence" value="ECO:0007669"/>
    <property type="project" value="InterPro"/>
</dbReference>
<dbReference type="InterPro" id="IPR036986">
    <property type="entry name" value="S4_RNA-bd_sf"/>
</dbReference>
<gene>
    <name evidence="4" type="ORF">METZ01_LOCUS94801</name>
</gene>
<dbReference type="InterPro" id="IPR042092">
    <property type="entry name" value="PsdUridine_s_RsuA/RluB/E/F_cat"/>
</dbReference>
<protein>
    <recommendedName>
        <fullName evidence="3">RNA-binding S4 domain-containing protein</fullName>
    </recommendedName>
</protein>
<evidence type="ECO:0000313" key="4">
    <source>
        <dbReference type="EMBL" id="SVA41947.1"/>
    </source>
</evidence>
<dbReference type="CDD" id="cd00165">
    <property type="entry name" value="S4"/>
    <property type="match status" value="1"/>
</dbReference>
<dbReference type="SUPFAM" id="SSF55174">
    <property type="entry name" value="Alpha-L RNA-binding motif"/>
    <property type="match status" value="1"/>
</dbReference>
<evidence type="ECO:0000256" key="2">
    <source>
        <dbReference type="ARBA" id="ARBA00023235"/>
    </source>
</evidence>
<proteinExistence type="inferred from homology"/>
<dbReference type="Gene3D" id="3.10.290.10">
    <property type="entry name" value="RNA-binding S4 domain"/>
    <property type="match status" value="1"/>
</dbReference>
<dbReference type="SUPFAM" id="SSF55120">
    <property type="entry name" value="Pseudouridine synthase"/>
    <property type="match status" value="1"/>
</dbReference>
<dbReference type="AlphaFoldDB" id="A0A381VQM8"/>
<accession>A0A381VQM8</accession>
<dbReference type="Pfam" id="PF00849">
    <property type="entry name" value="PseudoU_synth_2"/>
    <property type="match status" value="1"/>
</dbReference>
<evidence type="ECO:0000256" key="1">
    <source>
        <dbReference type="ARBA" id="ARBA00008348"/>
    </source>
</evidence>
<dbReference type="GO" id="GO:0006364">
    <property type="term" value="P:rRNA processing"/>
    <property type="evidence" value="ECO:0007669"/>
    <property type="project" value="UniProtKB-ARBA"/>
</dbReference>
<dbReference type="EMBL" id="UINC01009351">
    <property type="protein sequence ID" value="SVA41947.1"/>
    <property type="molecule type" value="Genomic_DNA"/>
</dbReference>
<keyword evidence="2" id="KW-0413">Isomerase</keyword>
<comment type="similarity">
    <text evidence="1">Belongs to the pseudouridine synthase RsuA family.</text>
</comment>
<dbReference type="InterPro" id="IPR020103">
    <property type="entry name" value="PsdUridine_synth_cat_dom_sf"/>
</dbReference>
<dbReference type="InterPro" id="IPR018496">
    <property type="entry name" value="PsdUridine_synth_RsuA/RluB_CS"/>
</dbReference>
<dbReference type="GO" id="GO:0009982">
    <property type="term" value="F:pseudouridine synthase activity"/>
    <property type="evidence" value="ECO:0007669"/>
    <property type="project" value="InterPro"/>
</dbReference>
<dbReference type="Gene3D" id="3.30.70.1560">
    <property type="entry name" value="Alpha-L RNA-binding motif"/>
    <property type="match status" value="1"/>
</dbReference>
<dbReference type="NCBIfam" id="TIGR00093">
    <property type="entry name" value="pseudouridine synthase"/>
    <property type="match status" value="1"/>
</dbReference>
<dbReference type="PROSITE" id="PS01149">
    <property type="entry name" value="PSI_RSU"/>
    <property type="match status" value="1"/>
</dbReference>
<dbReference type="InterPro" id="IPR002942">
    <property type="entry name" value="S4_RNA-bd"/>
</dbReference>
<name>A0A381VQM8_9ZZZZ</name>
<dbReference type="Pfam" id="PF01479">
    <property type="entry name" value="S4"/>
    <property type="match status" value="1"/>
</dbReference>
<dbReference type="PROSITE" id="PS50889">
    <property type="entry name" value="S4"/>
    <property type="match status" value="1"/>
</dbReference>
<dbReference type="SMART" id="SM00363">
    <property type="entry name" value="S4"/>
    <property type="match status" value="1"/>
</dbReference>
<dbReference type="PANTHER" id="PTHR47683">
    <property type="entry name" value="PSEUDOURIDINE SYNTHASE FAMILY PROTEIN-RELATED"/>
    <property type="match status" value="1"/>
</dbReference>
<dbReference type="FunFam" id="3.10.290.10:FF:000003">
    <property type="entry name" value="Pseudouridine synthase"/>
    <property type="match status" value="1"/>
</dbReference>
<reference evidence="4" key="1">
    <citation type="submission" date="2018-05" db="EMBL/GenBank/DDBJ databases">
        <authorList>
            <person name="Lanie J.A."/>
            <person name="Ng W.-L."/>
            <person name="Kazmierczak K.M."/>
            <person name="Andrzejewski T.M."/>
            <person name="Davidsen T.M."/>
            <person name="Wayne K.J."/>
            <person name="Tettelin H."/>
            <person name="Glass J.I."/>
            <person name="Rusch D."/>
            <person name="Podicherti R."/>
            <person name="Tsui H.-C.T."/>
            <person name="Winkler M.E."/>
        </authorList>
    </citation>
    <scope>NUCLEOTIDE SEQUENCE</scope>
</reference>
<dbReference type="InterPro" id="IPR020094">
    <property type="entry name" value="TruA/RsuA/RluB/E/F_N"/>
</dbReference>
<dbReference type="GO" id="GO:0003723">
    <property type="term" value="F:RNA binding"/>
    <property type="evidence" value="ECO:0007669"/>
    <property type="project" value="InterPro"/>
</dbReference>
<sequence>MKTRLQKVIADAGLASRREAERWITEGRVKVNGNVVTKMGTTVDPFLDEIRARGKLIPRPQGRVFILLNKPANFLTTMGEDERGRKTVMDLIKNIPARVFPVGRLDYNTQGALLLSSDGTLSKKLLDPKYKVPRTYLVKVRGVPDEKTLRRLRRGVGLDNQSTMPLEAGIDRVSGKNSFVKIKMFEGKNRHVKRICEVIGHPVIRLKRTHFGNISLVGLPLGAYRFLAPREIKSLELLVAKEPEEGKRTLRRSMARSKRLQAKP</sequence>
<dbReference type="Gene3D" id="3.30.70.580">
    <property type="entry name" value="Pseudouridine synthase I, catalytic domain, N-terminal subdomain"/>
    <property type="match status" value="1"/>
</dbReference>
<dbReference type="InterPro" id="IPR050343">
    <property type="entry name" value="RsuA_PseudoU_synthase"/>
</dbReference>
<dbReference type="InterPro" id="IPR006145">
    <property type="entry name" value="PsdUridine_synth_RsuA/RluA"/>
</dbReference>
<dbReference type="CDD" id="cd02870">
    <property type="entry name" value="PseudoU_synth_RsuA_like"/>
    <property type="match status" value="1"/>
</dbReference>
<evidence type="ECO:0000259" key="3">
    <source>
        <dbReference type="SMART" id="SM00363"/>
    </source>
</evidence>
<feature type="domain" description="RNA-binding S4" evidence="3">
    <location>
        <begin position="3"/>
        <end position="65"/>
    </location>
</feature>
<dbReference type="PANTHER" id="PTHR47683:SF2">
    <property type="entry name" value="RNA-BINDING S4 DOMAIN-CONTAINING PROTEIN"/>
    <property type="match status" value="1"/>
</dbReference>
<dbReference type="InterPro" id="IPR000748">
    <property type="entry name" value="PsdUridine_synth_RsuA/RluB/E/F"/>
</dbReference>